<evidence type="ECO:0000313" key="2">
    <source>
        <dbReference type="EMBL" id="KZE33932.1"/>
    </source>
</evidence>
<accession>A0A165FQT5</accession>
<sequence>MSLYRHKPIPRLSEAVVANGLIFMAGQVPRDESADARAQTADVLAQIDELLAELGSGKEKIVDATIYLADMADYAAMNEAWDAWVAPGHPPARATVEARLANPAWKVEIKIVAQS</sequence>
<dbReference type="STRING" id="1452487.AVW16_07705"/>
<name>A0A165FQT5_9NEIS</name>
<evidence type="ECO:0000256" key="1">
    <source>
        <dbReference type="ARBA" id="ARBA00010552"/>
    </source>
</evidence>
<gene>
    <name evidence="2" type="ORF">AVW16_07705</name>
</gene>
<dbReference type="Proteomes" id="UP000076625">
    <property type="component" value="Unassembled WGS sequence"/>
</dbReference>
<evidence type="ECO:0000313" key="3">
    <source>
        <dbReference type="Proteomes" id="UP000076625"/>
    </source>
</evidence>
<dbReference type="SUPFAM" id="SSF55298">
    <property type="entry name" value="YjgF-like"/>
    <property type="match status" value="1"/>
</dbReference>
<reference evidence="3" key="1">
    <citation type="submission" date="2016-01" db="EMBL/GenBank/DDBJ databases">
        <title>Draft genome of Chromobacterium sp. F49.</title>
        <authorList>
            <person name="Hong K.W."/>
        </authorList>
    </citation>
    <scope>NUCLEOTIDE SEQUENCE [LARGE SCALE GENOMIC DNA]</scope>
    <source>
        <strain evidence="3">CN10</strain>
    </source>
</reference>
<dbReference type="PROSITE" id="PS01094">
    <property type="entry name" value="UPF0076"/>
    <property type="match status" value="1"/>
</dbReference>
<proteinExistence type="inferred from homology"/>
<dbReference type="CDD" id="cd06150">
    <property type="entry name" value="YjgF_YER057c_UK114_like_2"/>
    <property type="match status" value="1"/>
</dbReference>
<dbReference type="PANTHER" id="PTHR47328:SF1">
    <property type="entry name" value="RUTC FAMILY PROTEIN YOAB"/>
    <property type="match status" value="1"/>
</dbReference>
<dbReference type="Gene3D" id="3.30.1330.40">
    <property type="entry name" value="RutC-like"/>
    <property type="match status" value="1"/>
</dbReference>
<dbReference type="PANTHER" id="PTHR47328">
    <property type="match status" value="1"/>
</dbReference>
<comment type="similarity">
    <text evidence="1">Belongs to the RutC family.</text>
</comment>
<dbReference type="AlphaFoldDB" id="A0A165FQT5"/>
<dbReference type="OrthoDB" id="6899345at2"/>
<dbReference type="EMBL" id="LQQU01000011">
    <property type="protein sequence ID" value="KZE33932.1"/>
    <property type="molecule type" value="Genomic_DNA"/>
</dbReference>
<dbReference type="InterPro" id="IPR019897">
    <property type="entry name" value="RidA_CS"/>
</dbReference>
<dbReference type="InterPro" id="IPR035709">
    <property type="entry name" value="YoaB-like"/>
</dbReference>
<dbReference type="RefSeq" id="WP_066610660.1">
    <property type="nucleotide sequence ID" value="NZ_LQQU01000011.1"/>
</dbReference>
<comment type="caution">
    <text evidence="2">The sequence shown here is derived from an EMBL/GenBank/DDBJ whole genome shotgun (WGS) entry which is preliminary data.</text>
</comment>
<dbReference type="Pfam" id="PF01042">
    <property type="entry name" value="Ribonuc_L-PSP"/>
    <property type="match status" value="1"/>
</dbReference>
<keyword evidence="3" id="KW-1185">Reference proteome</keyword>
<organism evidence="2 3">
    <name type="scientific">Crenobacter luteus</name>
    <dbReference type="NCBI Taxonomy" id="1452487"/>
    <lineage>
        <taxon>Bacteria</taxon>
        <taxon>Pseudomonadati</taxon>
        <taxon>Pseudomonadota</taxon>
        <taxon>Betaproteobacteria</taxon>
        <taxon>Neisseriales</taxon>
        <taxon>Neisseriaceae</taxon>
        <taxon>Crenobacter</taxon>
    </lineage>
</organism>
<protein>
    <submittedName>
        <fullName evidence="2">Aminoacrylate peracid reductase</fullName>
    </submittedName>
</protein>
<dbReference type="InterPro" id="IPR035959">
    <property type="entry name" value="RutC-like_sf"/>
</dbReference>
<dbReference type="InterPro" id="IPR006175">
    <property type="entry name" value="YjgF/YER057c/UK114"/>
</dbReference>